<dbReference type="SMART" id="SM00849">
    <property type="entry name" value="Lactamase_B"/>
    <property type="match status" value="1"/>
</dbReference>
<dbReference type="PANTHER" id="PTHR43084">
    <property type="entry name" value="PERSULFIDE DIOXYGENASE ETHE1"/>
    <property type="match status" value="1"/>
</dbReference>
<dbReference type="GO" id="GO:0070813">
    <property type="term" value="P:hydrogen sulfide metabolic process"/>
    <property type="evidence" value="ECO:0007669"/>
    <property type="project" value="TreeGrafter"/>
</dbReference>
<dbReference type="CDD" id="cd07724">
    <property type="entry name" value="POD-like_MBL-fold"/>
    <property type="match status" value="1"/>
</dbReference>
<dbReference type="InterPro" id="IPR036866">
    <property type="entry name" value="RibonucZ/Hydroxyglut_hydro"/>
</dbReference>
<dbReference type="Gene3D" id="3.60.15.10">
    <property type="entry name" value="Ribonuclease Z/Hydroxyacylglutathione hydrolase-like"/>
    <property type="match status" value="1"/>
</dbReference>
<dbReference type="PROSITE" id="PS50206">
    <property type="entry name" value="RHODANESE_3"/>
    <property type="match status" value="1"/>
</dbReference>
<protein>
    <submittedName>
        <fullName evidence="3">Beta-lactamase domain-containing protein</fullName>
    </submittedName>
</protein>
<dbReference type="Gene3D" id="3.40.250.10">
    <property type="entry name" value="Rhodanese-like domain"/>
    <property type="match status" value="1"/>
</dbReference>
<evidence type="ECO:0000313" key="3">
    <source>
        <dbReference type="EMBL" id="CDX43591.1"/>
    </source>
</evidence>
<name>A0A090FPD8_MESPL</name>
<dbReference type="Pfam" id="PF00753">
    <property type="entry name" value="Lactamase_B"/>
    <property type="match status" value="1"/>
</dbReference>
<dbReference type="InterPro" id="IPR001279">
    <property type="entry name" value="Metallo-B-lactamas"/>
</dbReference>
<gene>
    <name evidence="3" type="ORF">MPLDJ20_60276</name>
</gene>
<dbReference type="Proteomes" id="UP000046373">
    <property type="component" value="Unassembled WGS sequence"/>
</dbReference>
<evidence type="ECO:0000259" key="2">
    <source>
        <dbReference type="PROSITE" id="PS50206"/>
    </source>
</evidence>
<dbReference type="GO" id="GO:0046872">
    <property type="term" value="F:metal ion binding"/>
    <property type="evidence" value="ECO:0007669"/>
    <property type="project" value="UniProtKB-KW"/>
</dbReference>
<reference evidence="3 4" key="1">
    <citation type="submission" date="2014-08" db="EMBL/GenBank/DDBJ databases">
        <authorList>
            <person name="Moulin Lionel"/>
        </authorList>
    </citation>
    <scope>NUCLEOTIDE SEQUENCE [LARGE SCALE GENOMIC DNA]</scope>
</reference>
<accession>A0A090FPD8</accession>
<evidence type="ECO:0000256" key="1">
    <source>
        <dbReference type="ARBA" id="ARBA00022723"/>
    </source>
</evidence>
<dbReference type="FunFam" id="3.60.15.10:FF:000070">
    <property type="entry name" value="Glyoxylase, beta-lactamase superfamily II"/>
    <property type="match status" value="1"/>
</dbReference>
<dbReference type="InterPro" id="IPR001763">
    <property type="entry name" value="Rhodanese-like_dom"/>
</dbReference>
<dbReference type="PANTHER" id="PTHR43084:SF1">
    <property type="entry name" value="PERSULFIDE DIOXYGENASE ETHE1, MITOCHONDRIAL"/>
    <property type="match status" value="1"/>
</dbReference>
<dbReference type="InterPro" id="IPR051682">
    <property type="entry name" value="Mito_Persulfide_Diox"/>
</dbReference>
<feature type="domain" description="Rhodanese" evidence="2">
    <location>
        <begin position="290"/>
        <end position="387"/>
    </location>
</feature>
<dbReference type="Pfam" id="PF00581">
    <property type="entry name" value="Rhodanese"/>
    <property type="match status" value="1"/>
</dbReference>
<dbReference type="InterPro" id="IPR036873">
    <property type="entry name" value="Rhodanese-like_dom_sf"/>
</dbReference>
<dbReference type="InterPro" id="IPR044528">
    <property type="entry name" value="POD-like_MBL-fold"/>
</dbReference>
<organism evidence="3 4">
    <name type="scientific">Mesorhizobium plurifarium</name>
    <dbReference type="NCBI Taxonomy" id="69974"/>
    <lineage>
        <taxon>Bacteria</taxon>
        <taxon>Pseudomonadati</taxon>
        <taxon>Pseudomonadota</taxon>
        <taxon>Alphaproteobacteria</taxon>
        <taxon>Hyphomicrobiales</taxon>
        <taxon>Phyllobacteriaceae</taxon>
        <taxon>Mesorhizobium</taxon>
    </lineage>
</organism>
<dbReference type="GO" id="GO:0006749">
    <property type="term" value="P:glutathione metabolic process"/>
    <property type="evidence" value="ECO:0007669"/>
    <property type="project" value="InterPro"/>
</dbReference>
<dbReference type="GO" id="GO:0050313">
    <property type="term" value="F:sulfur dioxygenase activity"/>
    <property type="evidence" value="ECO:0007669"/>
    <property type="project" value="InterPro"/>
</dbReference>
<dbReference type="SUPFAM" id="SSF56281">
    <property type="entry name" value="Metallo-hydrolase/oxidoreductase"/>
    <property type="match status" value="1"/>
</dbReference>
<dbReference type="AlphaFoldDB" id="A0A090FPD8"/>
<sequence>MAGFRPIFFSKSIPIPRLNAVGYCCDRADGTRAVRKRSGYATMIFRQLFDSVSGTYSYLLASRRGGEALIIDPVLEKVERYLQLVNELDLRLVKAVDTHLHADHITGLGALRDRTHCVTVMGEQTKADVVSMRLADGDKLGIEGLALDVIYTPGHTDDSYSFVLPDRVFTGDTLLIRGTGRTDFQNGDPRQQYESIFGRLLKLPDETLIFPAHDYKGETVSTIGEEKAFNPRLQVKSVDEYVNIMNNLNLSNPKMMDVAVPANMRVGLHQDDIAARGWAVSAEQALALVGRPDVALIDLREQSERERHGVIPGAIHLPYARLQENIAAGGMLHELAKSTSKQLLFYCAFGERSAMAVQAAQDVGISSARHIQGGIDAWRKASGPLSH</sequence>
<keyword evidence="1" id="KW-0479">Metal-binding</keyword>
<dbReference type="SMART" id="SM00450">
    <property type="entry name" value="RHOD"/>
    <property type="match status" value="1"/>
</dbReference>
<dbReference type="SUPFAM" id="SSF52821">
    <property type="entry name" value="Rhodanese/Cell cycle control phosphatase"/>
    <property type="match status" value="1"/>
</dbReference>
<evidence type="ECO:0000313" key="4">
    <source>
        <dbReference type="Proteomes" id="UP000046373"/>
    </source>
</evidence>
<proteinExistence type="predicted"/>
<dbReference type="EMBL" id="CCNB01000043">
    <property type="protein sequence ID" value="CDX43591.1"/>
    <property type="molecule type" value="Genomic_DNA"/>
</dbReference>